<dbReference type="AlphaFoldDB" id="A0A9X9XIC6"/>
<feature type="transmembrane region" description="Helical" evidence="1">
    <location>
        <begin position="386"/>
        <end position="405"/>
    </location>
</feature>
<feature type="transmembrane region" description="Helical" evidence="1">
    <location>
        <begin position="355"/>
        <end position="374"/>
    </location>
</feature>
<keyword evidence="3" id="KW-1185">Reference proteome</keyword>
<keyword evidence="1" id="KW-1133">Transmembrane helix</keyword>
<feature type="transmembrane region" description="Helical" evidence="1">
    <location>
        <begin position="324"/>
        <end position="343"/>
    </location>
</feature>
<dbReference type="RefSeq" id="WP_211849031.1">
    <property type="nucleotide sequence ID" value="NZ_JAAEDL010000033.1"/>
</dbReference>
<accession>A0A9X9XIC6</accession>
<keyword evidence="1" id="KW-0812">Transmembrane</keyword>
<feature type="transmembrane region" description="Helical" evidence="1">
    <location>
        <begin position="80"/>
        <end position="99"/>
    </location>
</feature>
<feature type="transmembrane region" description="Helical" evidence="1">
    <location>
        <begin position="289"/>
        <end position="312"/>
    </location>
</feature>
<keyword evidence="1" id="KW-0472">Membrane</keyword>
<feature type="transmembrane region" description="Helical" evidence="1">
    <location>
        <begin position="550"/>
        <end position="570"/>
    </location>
</feature>
<feature type="transmembrane region" description="Helical" evidence="1">
    <location>
        <begin position="187"/>
        <end position="212"/>
    </location>
</feature>
<sequence>MTGALRYVAATVGRPWAAVALLVLAGLAVTGPSLVLGTPPTDSATFNRTWTEQFSRLFAAGLLWPRWLPDSFDGLGSPAFFFYAPAPFWVAAVLDLLTLGLLPNAVLLGLLGAVLAIASGLAMHAWVARAASPWRATLAGLLYIAAPFHLFDHYSRGALGELAAYAVLPLVAAGAEDALRGRRGGVLRLGAALAALLLSHLPVSLVVAVLVLPCQGLGFLFACRPRLAAAGMAALRVSGSVLLGLALAASYVLPALLLQGHVSMHDMNEGYYDPRRWLLIAPGGWPNRMMLVVVGSLALAYAIAAAGMLALLRGARDAAAPRQWAAIALVLLAVMAGALPWLWEPWSPLARLQFPWRLLVPVEFALVTAVALGLPAGFDRRTLGGMVAVVLAMAPAVVVGGGLIATRYEVAKLPRRQTTEAAAVSQRFDAFEYLPPGRATRLGANQGLRGETYESLVAPYRDRAPAWSEPPGTATVTLSPDNRGAGSVAVRASTGTRIILRRFYYPLWRLEDAAGAPGPVIAPHGPDGLAAFEVPAGETALRLVWSPPPVMAAGAAVSLLGFLVLLGLLVRLRRAA</sequence>
<evidence type="ECO:0000313" key="3">
    <source>
        <dbReference type="Proteomes" id="UP001138709"/>
    </source>
</evidence>
<dbReference type="Proteomes" id="UP001138709">
    <property type="component" value="Unassembled WGS sequence"/>
</dbReference>
<organism evidence="2 3">
    <name type="scientific">Neoroseomonas eburnea</name>
    <dbReference type="NCBI Taxonomy" id="1346889"/>
    <lineage>
        <taxon>Bacteria</taxon>
        <taxon>Pseudomonadati</taxon>
        <taxon>Pseudomonadota</taxon>
        <taxon>Alphaproteobacteria</taxon>
        <taxon>Acetobacterales</taxon>
        <taxon>Acetobacteraceae</taxon>
        <taxon>Neoroseomonas</taxon>
    </lineage>
</organism>
<proteinExistence type="predicted"/>
<evidence type="ECO:0000313" key="2">
    <source>
        <dbReference type="EMBL" id="MBR0683462.1"/>
    </source>
</evidence>
<evidence type="ECO:0000256" key="1">
    <source>
        <dbReference type="SAM" id="Phobius"/>
    </source>
</evidence>
<comment type="caution">
    <text evidence="2">The sequence shown here is derived from an EMBL/GenBank/DDBJ whole genome shotgun (WGS) entry which is preliminary data.</text>
</comment>
<feature type="transmembrane region" description="Helical" evidence="1">
    <location>
        <begin position="106"/>
        <end position="127"/>
    </location>
</feature>
<reference evidence="2" key="2">
    <citation type="journal article" date="2021" name="Syst. Appl. Microbiol.">
        <title>Roseomonas hellenica sp. nov., isolated from roots of wild-growing Alkanna tinctoria.</title>
        <authorList>
            <person name="Rat A."/>
            <person name="Naranjo H.D."/>
            <person name="Lebbe L."/>
            <person name="Cnockaert M."/>
            <person name="Krigas N."/>
            <person name="Grigoriadou K."/>
            <person name="Maloupa E."/>
            <person name="Willems A."/>
        </authorList>
    </citation>
    <scope>NUCLEOTIDE SEQUENCE</scope>
    <source>
        <strain evidence="2">LMG 31228</strain>
    </source>
</reference>
<dbReference type="EMBL" id="JAAEDL010000033">
    <property type="protein sequence ID" value="MBR0683462.1"/>
    <property type="molecule type" value="Genomic_DNA"/>
</dbReference>
<name>A0A9X9XIC6_9PROT</name>
<protein>
    <recommendedName>
        <fullName evidence="4">Membrane protein 6-pyruvoyl-tetrahydropterin synthase-related domain-containing protein</fullName>
    </recommendedName>
</protein>
<reference evidence="2" key="1">
    <citation type="submission" date="2020-01" db="EMBL/GenBank/DDBJ databases">
        <authorList>
            <person name="Rat A."/>
        </authorList>
    </citation>
    <scope>NUCLEOTIDE SEQUENCE</scope>
    <source>
        <strain evidence="2">LMG 31228</strain>
    </source>
</reference>
<feature type="transmembrane region" description="Helical" evidence="1">
    <location>
        <begin position="233"/>
        <end position="257"/>
    </location>
</feature>
<evidence type="ECO:0008006" key="4">
    <source>
        <dbReference type="Google" id="ProtNLM"/>
    </source>
</evidence>
<gene>
    <name evidence="2" type="ORF">GXW74_23450</name>
</gene>